<proteinExistence type="predicted"/>
<reference evidence="1 2" key="1">
    <citation type="submission" date="2013-11" db="EMBL/GenBank/DDBJ databases">
        <title>Draft genome of the bovine lungworm Dictyocaulus viviparus.</title>
        <authorList>
            <person name="Mitreva M."/>
        </authorList>
    </citation>
    <scope>NUCLEOTIDE SEQUENCE [LARGE SCALE GENOMIC DNA]</scope>
    <source>
        <strain evidence="1 2">HannoverDv2000</strain>
    </source>
</reference>
<dbReference type="EMBL" id="KN716938">
    <property type="protein sequence ID" value="KJH40989.1"/>
    <property type="molecule type" value="Genomic_DNA"/>
</dbReference>
<organism evidence="1 2">
    <name type="scientific">Dictyocaulus viviparus</name>
    <name type="common">Bovine lungworm</name>
    <dbReference type="NCBI Taxonomy" id="29172"/>
    <lineage>
        <taxon>Eukaryota</taxon>
        <taxon>Metazoa</taxon>
        <taxon>Ecdysozoa</taxon>
        <taxon>Nematoda</taxon>
        <taxon>Chromadorea</taxon>
        <taxon>Rhabditida</taxon>
        <taxon>Rhabditina</taxon>
        <taxon>Rhabditomorpha</taxon>
        <taxon>Strongyloidea</taxon>
        <taxon>Metastrongylidae</taxon>
        <taxon>Dictyocaulus</taxon>
    </lineage>
</organism>
<evidence type="ECO:0000313" key="1">
    <source>
        <dbReference type="EMBL" id="KJH40989.1"/>
    </source>
</evidence>
<dbReference type="Proteomes" id="UP000053766">
    <property type="component" value="Unassembled WGS sequence"/>
</dbReference>
<protein>
    <submittedName>
        <fullName evidence="1">Uncharacterized protein</fullName>
    </submittedName>
</protein>
<accession>A0A0D8XBG0</accession>
<name>A0A0D8XBG0_DICVI</name>
<dbReference type="AlphaFoldDB" id="A0A0D8XBG0"/>
<sequence>MQKLSSSKTSRLLGNSYTEETDFKLAIPKYKGSIAVDYAQCCELIWYQSTDYNNHSKRDCDSLEESMNCIHNMMLRHTAAHVTKYVKKSDDHKVMNYGKTVEHQIISNVIMAGWSTQTWQNVLNRVLRALQSGRLGSNFATAIVTIS</sequence>
<reference evidence="2" key="2">
    <citation type="journal article" date="2016" name="Sci. Rep.">
        <title>Dictyocaulus viviparus genome, variome and transcriptome elucidate lungworm biology and support future intervention.</title>
        <authorList>
            <person name="McNulty S.N."/>
            <person name="Strube C."/>
            <person name="Rosa B.A."/>
            <person name="Martin J.C."/>
            <person name="Tyagi R."/>
            <person name="Choi Y.J."/>
            <person name="Wang Q."/>
            <person name="Hallsworth Pepin K."/>
            <person name="Zhang X."/>
            <person name="Ozersky P."/>
            <person name="Wilson R.K."/>
            <person name="Sternberg P.W."/>
            <person name="Gasser R.B."/>
            <person name="Mitreva M."/>
        </authorList>
    </citation>
    <scope>NUCLEOTIDE SEQUENCE [LARGE SCALE GENOMIC DNA]</scope>
    <source>
        <strain evidence="2">HannoverDv2000</strain>
    </source>
</reference>
<keyword evidence="2" id="KW-1185">Reference proteome</keyword>
<evidence type="ECO:0000313" key="2">
    <source>
        <dbReference type="Proteomes" id="UP000053766"/>
    </source>
</evidence>
<gene>
    <name evidence="1" type="ORF">DICVIV_13044</name>
</gene>